<evidence type="ECO:0000256" key="4">
    <source>
        <dbReference type="ARBA" id="ARBA00022737"/>
    </source>
</evidence>
<evidence type="ECO:0000256" key="1">
    <source>
        <dbReference type="ARBA" id="ARBA00004370"/>
    </source>
</evidence>
<dbReference type="PRINTS" id="PR00237">
    <property type="entry name" value="GPCRRHODOPSN"/>
</dbReference>
<dbReference type="InterPro" id="IPR017452">
    <property type="entry name" value="GPCR_Rhodpsn_7TM"/>
</dbReference>
<keyword evidence="7" id="KW-0807">Transducer</keyword>
<keyword evidence="7" id="KW-0297">G-protein coupled receptor</keyword>
<feature type="transmembrane region" description="Helical" evidence="8">
    <location>
        <begin position="51"/>
        <end position="73"/>
    </location>
</feature>
<dbReference type="SUPFAM" id="SSF81321">
    <property type="entry name" value="Family A G protein-coupled receptor-like"/>
    <property type="match status" value="1"/>
</dbReference>
<dbReference type="Proteomes" id="UP001152320">
    <property type="component" value="Chromosome 11"/>
</dbReference>
<comment type="caution">
    <text evidence="10">The sequence shown here is derived from an EMBL/GenBank/DDBJ whole genome shotgun (WGS) entry which is preliminary data.</text>
</comment>
<dbReference type="Pfam" id="PF00001">
    <property type="entry name" value="7tm_1"/>
    <property type="match status" value="2"/>
</dbReference>
<reference evidence="10" key="1">
    <citation type="submission" date="2021-10" db="EMBL/GenBank/DDBJ databases">
        <title>Tropical sea cucumber genome reveals ecological adaptation and Cuvierian tubules defense mechanism.</title>
        <authorList>
            <person name="Chen T."/>
        </authorList>
    </citation>
    <scope>NUCLEOTIDE SEQUENCE</scope>
    <source>
        <strain evidence="10">Nanhai2018</strain>
        <tissue evidence="10">Muscle</tissue>
    </source>
</reference>
<name>A0A9Q1BVJ4_HOLLE</name>
<evidence type="ECO:0000256" key="5">
    <source>
        <dbReference type="ARBA" id="ARBA00022989"/>
    </source>
</evidence>
<feature type="transmembrane region" description="Helical" evidence="8">
    <location>
        <begin position="265"/>
        <end position="290"/>
    </location>
</feature>
<keyword evidence="6 8" id="KW-0472">Membrane</keyword>
<dbReference type="PANTHER" id="PTHR24372:SF77">
    <property type="entry name" value="G-PROTEIN COUPLED RECEPTORS FAMILY 1 PROFILE DOMAIN-CONTAINING PROTEIN"/>
    <property type="match status" value="1"/>
</dbReference>
<dbReference type="EMBL" id="JAIZAY010000011">
    <property type="protein sequence ID" value="KAJ8034098.1"/>
    <property type="molecule type" value="Genomic_DNA"/>
</dbReference>
<dbReference type="GO" id="GO:0009755">
    <property type="term" value="P:hormone-mediated signaling pathway"/>
    <property type="evidence" value="ECO:0007669"/>
    <property type="project" value="TreeGrafter"/>
</dbReference>
<evidence type="ECO:0000313" key="11">
    <source>
        <dbReference type="Proteomes" id="UP001152320"/>
    </source>
</evidence>
<dbReference type="GO" id="GO:0007189">
    <property type="term" value="P:adenylate cyclase-activating G protein-coupled receptor signaling pathway"/>
    <property type="evidence" value="ECO:0007669"/>
    <property type="project" value="TreeGrafter"/>
</dbReference>
<dbReference type="AlphaFoldDB" id="A0A9Q1BVJ4"/>
<feature type="transmembrane region" description="Helical" evidence="8">
    <location>
        <begin position="96"/>
        <end position="117"/>
    </location>
</feature>
<evidence type="ECO:0000256" key="7">
    <source>
        <dbReference type="RuleBase" id="RU000688"/>
    </source>
</evidence>
<keyword evidence="5 8" id="KW-1133">Transmembrane helix</keyword>
<feature type="domain" description="G-protein coupled receptors family 1 profile" evidence="9">
    <location>
        <begin position="21"/>
        <end position="316"/>
    </location>
</feature>
<feature type="transmembrane region" description="Helical" evidence="8">
    <location>
        <begin position="6"/>
        <end position="30"/>
    </location>
</feature>
<organism evidence="10 11">
    <name type="scientific">Holothuria leucospilota</name>
    <name type="common">Black long sea cucumber</name>
    <name type="synonym">Mertensiothuria leucospilota</name>
    <dbReference type="NCBI Taxonomy" id="206669"/>
    <lineage>
        <taxon>Eukaryota</taxon>
        <taxon>Metazoa</taxon>
        <taxon>Echinodermata</taxon>
        <taxon>Eleutherozoa</taxon>
        <taxon>Echinozoa</taxon>
        <taxon>Holothuroidea</taxon>
        <taxon>Aspidochirotacea</taxon>
        <taxon>Aspidochirotida</taxon>
        <taxon>Holothuriidae</taxon>
        <taxon>Holothuria</taxon>
    </lineage>
</organism>
<dbReference type="PROSITE" id="PS50262">
    <property type="entry name" value="G_PROTEIN_RECEP_F1_2"/>
    <property type="match status" value="1"/>
</dbReference>
<dbReference type="Gene3D" id="1.20.1070.10">
    <property type="entry name" value="Rhodopsin 7-helix transmembrane proteins"/>
    <property type="match status" value="1"/>
</dbReference>
<feature type="transmembrane region" description="Helical" evidence="8">
    <location>
        <begin position="296"/>
        <end position="316"/>
    </location>
</feature>
<evidence type="ECO:0000259" key="9">
    <source>
        <dbReference type="PROSITE" id="PS50262"/>
    </source>
</evidence>
<evidence type="ECO:0000256" key="3">
    <source>
        <dbReference type="ARBA" id="ARBA00022692"/>
    </source>
</evidence>
<comment type="similarity">
    <text evidence="7">Belongs to the G-protein coupled receptor 1 family.</text>
</comment>
<keyword evidence="2" id="KW-0433">Leucine-rich repeat</keyword>
<feature type="transmembrane region" description="Helical" evidence="8">
    <location>
        <begin position="219"/>
        <end position="244"/>
    </location>
</feature>
<dbReference type="GO" id="GO:0008528">
    <property type="term" value="F:G protein-coupled peptide receptor activity"/>
    <property type="evidence" value="ECO:0007669"/>
    <property type="project" value="TreeGrafter"/>
</dbReference>
<keyword evidence="7" id="KW-0675">Receptor</keyword>
<gene>
    <name evidence="10" type="ORF">HOLleu_24525</name>
</gene>
<comment type="subcellular location">
    <subcellularLocation>
        <location evidence="1">Membrane</location>
    </subcellularLocation>
</comment>
<accession>A0A9Q1BVJ4</accession>
<evidence type="ECO:0000256" key="6">
    <source>
        <dbReference type="ARBA" id="ARBA00023136"/>
    </source>
</evidence>
<keyword evidence="3 7" id="KW-0812">Transmembrane</keyword>
<evidence type="ECO:0000313" key="10">
    <source>
        <dbReference type="EMBL" id="KAJ8034098.1"/>
    </source>
</evidence>
<evidence type="ECO:0000256" key="8">
    <source>
        <dbReference type="SAM" id="Phobius"/>
    </source>
</evidence>
<sequence length="341" mass="37796">MFPNHILRITIWLVCLFSMLGNLFVIVSRIKYKIPTLHNMLPSEVNTKQNAFLVNLAVADFLMGVYLLSIGIADAKFGEHYFLSAYGWRNGVQCKIIGIIGFASNVASLLTLTSVTVERFFFIVFPFGSFHLGSKWKVGICVTIWITSVVIAITPLILSAFVQGVFGFSDVCLGLPVVTVPERTDNNVLFESGSYFGELDHVGENNDIKNLQWIYSQIVYIYFTSACVLIITFCYVAMFISVVASGIISKRPGGSKDDKKAAMKMSIIVGTDLVCWLPVIAVGILSQAGYEISINLFAWLAVVVMPINSAFNPLIYTIPAIQKKRTNEPFFIAAKQKPKKI</sequence>
<dbReference type="PANTHER" id="PTHR24372">
    <property type="entry name" value="GLYCOPROTEIN HORMONE RECEPTOR"/>
    <property type="match status" value="1"/>
</dbReference>
<feature type="transmembrane region" description="Helical" evidence="8">
    <location>
        <begin position="138"/>
        <end position="161"/>
    </location>
</feature>
<evidence type="ECO:0000256" key="2">
    <source>
        <dbReference type="ARBA" id="ARBA00022614"/>
    </source>
</evidence>
<proteinExistence type="inferred from homology"/>
<dbReference type="PROSITE" id="PS00237">
    <property type="entry name" value="G_PROTEIN_RECEP_F1_1"/>
    <property type="match status" value="1"/>
</dbReference>
<dbReference type="GO" id="GO:0005886">
    <property type="term" value="C:plasma membrane"/>
    <property type="evidence" value="ECO:0007669"/>
    <property type="project" value="TreeGrafter"/>
</dbReference>
<dbReference type="InterPro" id="IPR000276">
    <property type="entry name" value="GPCR_Rhodpsn"/>
</dbReference>
<keyword evidence="4" id="KW-0677">Repeat</keyword>
<keyword evidence="11" id="KW-1185">Reference proteome</keyword>
<protein>
    <recommendedName>
        <fullName evidence="9">G-protein coupled receptors family 1 profile domain-containing protein</fullName>
    </recommendedName>
</protein>
<dbReference type="OrthoDB" id="6022531at2759"/>